<name>A0A5J4QAI9_9EUKA</name>
<gene>
    <name evidence="1" type="ORF">EZS28_054939</name>
</gene>
<evidence type="ECO:0000313" key="2">
    <source>
        <dbReference type="Proteomes" id="UP000324800"/>
    </source>
</evidence>
<feature type="non-terminal residue" evidence="1">
    <location>
        <position position="1"/>
    </location>
</feature>
<dbReference type="Proteomes" id="UP000324800">
    <property type="component" value="Unassembled WGS sequence"/>
</dbReference>
<protein>
    <submittedName>
        <fullName evidence="1">Uncharacterized protein</fullName>
    </submittedName>
</protein>
<sequence length="124" mass="13885">GQEQEGDGNREPLTLLPVMRTNFEPYDKGRELILEAARAVMDSMTEFETEGSKSFNQVLVAMRHLIASVKKQFAWEEHDGSADEKHVTFLSKISVVLSTFNLSAKILLVIESLISNSSFDVIPK</sequence>
<dbReference type="EMBL" id="SNRW01046218">
    <property type="protein sequence ID" value="KAA6318492.1"/>
    <property type="molecule type" value="Genomic_DNA"/>
</dbReference>
<proteinExistence type="predicted"/>
<comment type="caution">
    <text evidence="1">The sequence shown here is derived from an EMBL/GenBank/DDBJ whole genome shotgun (WGS) entry which is preliminary data.</text>
</comment>
<organism evidence="1 2">
    <name type="scientific">Streblomastix strix</name>
    <dbReference type="NCBI Taxonomy" id="222440"/>
    <lineage>
        <taxon>Eukaryota</taxon>
        <taxon>Metamonada</taxon>
        <taxon>Preaxostyla</taxon>
        <taxon>Oxymonadida</taxon>
        <taxon>Streblomastigidae</taxon>
        <taxon>Streblomastix</taxon>
    </lineage>
</organism>
<dbReference type="AlphaFoldDB" id="A0A5J4QAI9"/>
<evidence type="ECO:0000313" key="1">
    <source>
        <dbReference type="EMBL" id="KAA6318492.1"/>
    </source>
</evidence>
<accession>A0A5J4QAI9</accession>
<reference evidence="1 2" key="1">
    <citation type="submission" date="2019-03" db="EMBL/GenBank/DDBJ databases">
        <title>Single cell metagenomics reveals metabolic interactions within the superorganism composed of flagellate Streblomastix strix and complex community of Bacteroidetes bacteria on its surface.</title>
        <authorList>
            <person name="Treitli S.C."/>
            <person name="Kolisko M."/>
            <person name="Husnik F."/>
            <person name="Keeling P."/>
            <person name="Hampl V."/>
        </authorList>
    </citation>
    <scope>NUCLEOTIDE SEQUENCE [LARGE SCALE GENOMIC DNA]</scope>
    <source>
        <strain evidence="1">ST1C</strain>
    </source>
</reference>